<evidence type="ECO:0000313" key="4">
    <source>
        <dbReference type="EMBL" id="KPL60350.1"/>
    </source>
</evidence>
<proteinExistence type="inferred from homology"/>
<dbReference type="Pfam" id="PF00857">
    <property type="entry name" value="Isochorismatase"/>
    <property type="match status" value="1"/>
</dbReference>
<dbReference type="PANTHER" id="PTHR43540">
    <property type="entry name" value="PEROXYUREIDOACRYLATE/UREIDOACRYLATE AMIDOHYDROLASE-RELATED"/>
    <property type="match status" value="1"/>
</dbReference>
<dbReference type="OrthoDB" id="9785724at2"/>
<evidence type="ECO:0000313" key="5">
    <source>
        <dbReference type="Proteomes" id="UP000050398"/>
    </source>
</evidence>
<comment type="similarity">
    <text evidence="1">Belongs to the isochorismatase family.</text>
</comment>
<organism evidence="4 5">
    <name type="scientific">Rossellomorea vietnamensis</name>
    <dbReference type="NCBI Taxonomy" id="218284"/>
    <lineage>
        <taxon>Bacteria</taxon>
        <taxon>Bacillati</taxon>
        <taxon>Bacillota</taxon>
        <taxon>Bacilli</taxon>
        <taxon>Bacillales</taxon>
        <taxon>Bacillaceae</taxon>
        <taxon>Rossellomorea</taxon>
    </lineage>
</organism>
<dbReference type="InterPro" id="IPR000868">
    <property type="entry name" value="Isochorismatase-like_dom"/>
</dbReference>
<dbReference type="InterPro" id="IPR050272">
    <property type="entry name" value="Isochorismatase-like_hydrls"/>
</dbReference>
<dbReference type="CDD" id="cd01014">
    <property type="entry name" value="nicotinamidase_related"/>
    <property type="match status" value="1"/>
</dbReference>
<sequence>MKQALLVIDVQQELVEGNEKEQAVFQKEKLIETINSVITQAKEADAHIVFIRDKDVAGGTGEGFEVHRGIEIPENAEVFDKLATNSFYGTPLLSFLKEKEVGHLVIAGCQTEYCIDTAVRYATVSGFDVTLVADGHSTKDSQALKAEQIIAHHNAALRGHYNVDHFSDVRPSNEELFQPKHDEYRKEYGM</sequence>
<dbReference type="EMBL" id="LIXZ01000004">
    <property type="protein sequence ID" value="KPL60350.1"/>
    <property type="molecule type" value="Genomic_DNA"/>
</dbReference>
<dbReference type="SUPFAM" id="SSF52499">
    <property type="entry name" value="Isochorismatase-like hydrolases"/>
    <property type="match status" value="1"/>
</dbReference>
<keyword evidence="2" id="KW-0378">Hydrolase</keyword>
<feature type="domain" description="Isochorismatase-like" evidence="3">
    <location>
        <begin position="4"/>
        <end position="143"/>
    </location>
</feature>
<comment type="caution">
    <text evidence="4">The sequence shown here is derived from an EMBL/GenBank/DDBJ whole genome shotgun (WGS) entry which is preliminary data.</text>
</comment>
<dbReference type="PANTHER" id="PTHR43540:SF14">
    <property type="entry name" value="ISOCHORISMATASE"/>
    <property type="match status" value="1"/>
</dbReference>
<evidence type="ECO:0000256" key="2">
    <source>
        <dbReference type="ARBA" id="ARBA00022801"/>
    </source>
</evidence>
<accession>A0A0P6W600</accession>
<dbReference type="eggNOG" id="COG1335">
    <property type="taxonomic scope" value="Bacteria"/>
</dbReference>
<dbReference type="PATRIC" id="fig|218284.4.peg.2902"/>
<name>A0A0P6W600_9BACI</name>
<dbReference type="AlphaFoldDB" id="A0A0P6W600"/>
<dbReference type="Gene3D" id="3.40.50.850">
    <property type="entry name" value="Isochorismatase-like"/>
    <property type="match status" value="1"/>
</dbReference>
<reference evidence="4 5" key="1">
    <citation type="submission" date="2015-08" db="EMBL/GenBank/DDBJ databases">
        <title>Draft Genome Sequence of Bacillus vietnamensis UCD-SED5.</title>
        <authorList>
            <person name="Lee R.D."/>
            <person name="Jospin G."/>
            <person name="Lang J.M."/>
            <person name="Coil D.A."/>
            <person name="Eisen J.A."/>
        </authorList>
    </citation>
    <scope>NUCLEOTIDE SEQUENCE [LARGE SCALE GENOMIC DNA]</scope>
    <source>
        <strain evidence="4 5">UCD-SED5</strain>
    </source>
</reference>
<protein>
    <submittedName>
        <fullName evidence="4">Isochorismatase</fullName>
    </submittedName>
</protein>
<dbReference type="InterPro" id="IPR036380">
    <property type="entry name" value="Isochorismatase-like_sf"/>
</dbReference>
<evidence type="ECO:0000256" key="1">
    <source>
        <dbReference type="ARBA" id="ARBA00006336"/>
    </source>
</evidence>
<dbReference type="GO" id="GO:0016787">
    <property type="term" value="F:hydrolase activity"/>
    <property type="evidence" value="ECO:0007669"/>
    <property type="project" value="UniProtKB-KW"/>
</dbReference>
<dbReference type="Proteomes" id="UP000050398">
    <property type="component" value="Unassembled WGS sequence"/>
</dbReference>
<gene>
    <name evidence="4" type="ORF">AM506_07010</name>
</gene>
<dbReference type="RefSeq" id="WP_060671774.1">
    <property type="nucleotide sequence ID" value="NZ_JBCNGU010000013.1"/>
</dbReference>
<evidence type="ECO:0000259" key="3">
    <source>
        <dbReference type="Pfam" id="PF00857"/>
    </source>
</evidence>